<reference evidence="2 3" key="1">
    <citation type="journal article" date="2016" name="Nat. Commun.">
        <title>Thousands of microbial genomes shed light on interconnected biogeochemical processes in an aquifer system.</title>
        <authorList>
            <person name="Anantharaman K."/>
            <person name="Brown C.T."/>
            <person name="Hug L.A."/>
            <person name="Sharon I."/>
            <person name="Castelle C.J."/>
            <person name="Probst A.J."/>
            <person name="Thomas B.C."/>
            <person name="Singh A."/>
            <person name="Wilkins M.J."/>
            <person name="Karaoz U."/>
            <person name="Brodie E.L."/>
            <person name="Williams K.H."/>
            <person name="Hubbard S.S."/>
            <person name="Banfield J.F."/>
        </authorList>
    </citation>
    <scope>NUCLEOTIDE SEQUENCE [LARGE SCALE GENOMIC DNA]</scope>
</reference>
<organism evidence="2 3">
    <name type="scientific">Candidatus Brennerbacteria bacterium RIFOXYD1_FULL_41_16</name>
    <dbReference type="NCBI Taxonomy" id="1797529"/>
    <lineage>
        <taxon>Bacteria</taxon>
        <taxon>Candidatus Brenneribacteriota</taxon>
    </lineage>
</organism>
<evidence type="ECO:0000313" key="2">
    <source>
        <dbReference type="EMBL" id="OGY40244.1"/>
    </source>
</evidence>
<sequence>MLETTHVLTALAIAKNISNPFLAFGAGLVSHFVLDAIPHYDFQGKILKQEYYNEEKGGDFGKKEFSRTGKIVIFSDLTVSLVIFLYLSLSGRIWPNFPDLISFAFFLFDNLHLAAGVLGGVLPDLANLVCIKTGFCQPKWFFKFHKKIQIVKIGIVPGLIFQIALAIFSLYYFMR</sequence>
<dbReference type="Proteomes" id="UP000178570">
    <property type="component" value="Unassembled WGS sequence"/>
</dbReference>
<feature type="transmembrane region" description="Helical" evidence="1">
    <location>
        <begin position="71"/>
        <end position="89"/>
    </location>
</feature>
<keyword evidence="1" id="KW-0812">Transmembrane</keyword>
<evidence type="ECO:0000313" key="3">
    <source>
        <dbReference type="Proteomes" id="UP000178570"/>
    </source>
</evidence>
<dbReference type="AlphaFoldDB" id="A0A1G1XK25"/>
<name>A0A1G1XK25_9BACT</name>
<feature type="transmembrane region" description="Helical" evidence="1">
    <location>
        <begin position="101"/>
        <end position="129"/>
    </location>
</feature>
<keyword evidence="1" id="KW-0472">Membrane</keyword>
<feature type="transmembrane region" description="Helical" evidence="1">
    <location>
        <begin position="150"/>
        <end position="174"/>
    </location>
</feature>
<comment type="caution">
    <text evidence="2">The sequence shown here is derived from an EMBL/GenBank/DDBJ whole genome shotgun (WGS) entry which is preliminary data.</text>
</comment>
<accession>A0A1G1XK25</accession>
<gene>
    <name evidence="2" type="ORF">A2570_03090</name>
</gene>
<dbReference type="EMBL" id="MHHY01000009">
    <property type="protein sequence ID" value="OGY40244.1"/>
    <property type="molecule type" value="Genomic_DNA"/>
</dbReference>
<proteinExistence type="predicted"/>
<dbReference type="STRING" id="1797529.A2570_03090"/>
<protein>
    <submittedName>
        <fullName evidence="2">Uncharacterized protein</fullName>
    </submittedName>
</protein>
<evidence type="ECO:0000256" key="1">
    <source>
        <dbReference type="SAM" id="Phobius"/>
    </source>
</evidence>
<keyword evidence="1" id="KW-1133">Transmembrane helix</keyword>